<keyword evidence="7" id="KW-1185">Reference proteome</keyword>
<evidence type="ECO:0000313" key="6">
    <source>
        <dbReference type="EMBL" id="AKP50628.1"/>
    </source>
</evidence>
<reference evidence="6 7" key="1">
    <citation type="submission" date="2015-07" db="EMBL/GenBank/DDBJ databases">
        <authorList>
            <person name="Kim K.M."/>
        </authorList>
    </citation>
    <scope>NUCLEOTIDE SEQUENCE [LARGE SCALE GENOMIC DNA]</scope>
    <source>
        <strain evidence="6 7">KCTC 12363</strain>
    </source>
</reference>
<dbReference type="STRING" id="320787.CA2015_1179"/>
<accession>A0A0H4PCS8</accession>
<proteinExistence type="predicted"/>
<dbReference type="InterPro" id="IPR036909">
    <property type="entry name" value="Cyt_c-like_dom_sf"/>
</dbReference>
<dbReference type="Pfam" id="PF07995">
    <property type="entry name" value="GSDH"/>
    <property type="match status" value="1"/>
</dbReference>
<dbReference type="InterPro" id="IPR009056">
    <property type="entry name" value="Cyt_c-like_dom"/>
</dbReference>
<dbReference type="SUPFAM" id="SSF46626">
    <property type="entry name" value="Cytochrome c"/>
    <property type="match status" value="1"/>
</dbReference>
<dbReference type="InterPro" id="IPR012938">
    <property type="entry name" value="Glc/Sorbosone_DH"/>
</dbReference>
<keyword evidence="2 4" id="KW-0479">Metal-binding</keyword>
<dbReference type="OrthoDB" id="9770043at2"/>
<dbReference type="AlphaFoldDB" id="A0A0H4PCS8"/>
<keyword evidence="1 4" id="KW-0349">Heme</keyword>
<dbReference type="Proteomes" id="UP000036520">
    <property type="component" value="Chromosome"/>
</dbReference>
<dbReference type="SUPFAM" id="SSF50952">
    <property type="entry name" value="Soluble quinoprotein glucose dehydrogenase"/>
    <property type="match status" value="1"/>
</dbReference>
<evidence type="ECO:0000256" key="1">
    <source>
        <dbReference type="ARBA" id="ARBA00022617"/>
    </source>
</evidence>
<dbReference type="InterPro" id="IPR011042">
    <property type="entry name" value="6-blade_b-propeller_TolB-like"/>
</dbReference>
<evidence type="ECO:0000256" key="4">
    <source>
        <dbReference type="PROSITE-ProRule" id="PRU00433"/>
    </source>
</evidence>
<dbReference type="Gene3D" id="2.120.10.30">
    <property type="entry name" value="TolB, C-terminal domain"/>
    <property type="match status" value="1"/>
</dbReference>
<name>A0A0H4PCS8_9BACT</name>
<evidence type="ECO:0000313" key="7">
    <source>
        <dbReference type="Proteomes" id="UP000036520"/>
    </source>
</evidence>
<dbReference type="GO" id="GO:0009055">
    <property type="term" value="F:electron transfer activity"/>
    <property type="evidence" value="ECO:0007669"/>
    <property type="project" value="InterPro"/>
</dbReference>
<dbReference type="EMBL" id="CP012040">
    <property type="protein sequence ID" value="AKP50628.1"/>
    <property type="molecule type" value="Genomic_DNA"/>
</dbReference>
<organism evidence="6 7">
    <name type="scientific">Cyclobacterium amurskyense</name>
    <dbReference type="NCBI Taxonomy" id="320787"/>
    <lineage>
        <taxon>Bacteria</taxon>
        <taxon>Pseudomonadati</taxon>
        <taxon>Bacteroidota</taxon>
        <taxon>Cytophagia</taxon>
        <taxon>Cytophagales</taxon>
        <taxon>Cyclobacteriaceae</taxon>
        <taxon>Cyclobacterium</taxon>
    </lineage>
</organism>
<evidence type="ECO:0000259" key="5">
    <source>
        <dbReference type="PROSITE" id="PS51007"/>
    </source>
</evidence>
<dbReference type="PANTHER" id="PTHR19328">
    <property type="entry name" value="HEDGEHOG-INTERACTING PROTEIN"/>
    <property type="match status" value="1"/>
</dbReference>
<dbReference type="InterPro" id="IPR011041">
    <property type="entry name" value="Quinoprot_gluc/sorb_DH_b-prop"/>
</dbReference>
<dbReference type="PANTHER" id="PTHR19328:SF13">
    <property type="entry name" value="HIPL1 PROTEIN"/>
    <property type="match status" value="1"/>
</dbReference>
<dbReference type="Pfam" id="PF00034">
    <property type="entry name" value="Cytochrom_C"/>
    <property type="match status" value="1"/>
</dbReference>
<dbReference type="RefSeq" id="WP_048641054.1">
    <property type="nucleotide sequence ID" value="NZ_CP012040.1"/>
</dbReference>
<dbReference type="Gene3D" id="1.10.760.10">
    <property type="entry name" value="Cytochrome c-like domain"/>
    <property type="match status" value="1"/>
</dbReference>
<dbReference type="GO" id="GO:0020037">
    <property type="term" value="F:heme binding"/>
    <property type="evidence" value="ECO:0007669"/>
    <property type="project" value="InterPro"/>
</dbReference>
<feature type="domain" description="Cytochrome c" evidence="5">
    <location>
        <begin position="36"/>
        <end position="127"/>
    </location>
</feature>
<sequence length="570" mass="64071">MNPFRNLIFLLFLSALVWSCNSKDKPLEELIPMDQASLEVGEKLFQANCSSCHAFNKNGIGPQLGGITKEQSLEWLRSFIQNPTEMIDKGDERAKKVFDRYKTYMPSFSHLEEKELDNIIAYMHQHEAPAENLKAVLDSIWNPIPEKIPMSDLVVNLELISTIPASAEKKPVTRIAKMDYHPVTKDLYMLDLRGKLYLMEGAKTSLYLDMAKEMPDFINQPGLATGFGSFAFHPDFGDNGLFYTSHTEKPYTIPADFAFGDSIKSDMQWVVTEWETNDPLGVPPNTSKHRELFRIDMASAIHGMQEITFNPLAKKGDKDYGLLYLGIGDGGSEGRGHAWISYGATQPWGAVYRIDPKGNNSSNGKYGIPEDNPFVGNDKGWMPEIYAHGFRNPHRITWTKSGEILVSNIGQGQIESLYMLRPGDDYGWPVREGTFELKPEDDSNMVFPLPENEKSFGFSYPVAMYDHDEGNAISGGYEYTGTEVPGLNGKYLFGDITRGRLFYVNIADLEVGKQAPIYEWTVEYEGVSIPLAKLAGSRRVDLRFGKDASGEMYLFTKADGKVYKMASIKE</sequence>
<evidence type="ECO:0000256" key="2">
    <source>
        <dbReference type="ARBA" id="ARBA00022723"/>
    </source>
</evidence>
<evidence type="ECO:0000256" key="3">
    <source>
        <dbReference type="ARBA" id="ARBA00023004"/>
    </source>
</evidence>
<keyword evidence="3 4" id="KW-0408">Iron</keyword>
<gene>
    <name evidence="6" type="ORF">CA2015_1179</name>
</gene>
<dbReference type="GO" id="GO:0046872">
    <property type="term" value="F:metal ion binding"/>
    <property type="evidence" value="ECO:0007669"/>
    <property type="project" value="UniProtKB-KW"/>
</dbReference>
<dbReference type="PROSITE" id="PS51007">
    <property type="entry name" value="CYTC"/>
    <property type="match status" value="1"/>
</dbReference>
<dbReference type="KEGG" id="camu:CA2015_1179"/>
<protein>
    <submittedName>
        <fullName evidence="6">Cytochrome c class I</fullName>
    </submittedName>
</protein>